<protein>
    <submittedName>
        <fullName evidence="5">LacI family transcriptional regulator</fullName>
    </submittedName>
</protein>
<dbReference type="PANTHER" id="PTHR30146:SF155">
    <property type="entry name" value="ALANINE RACEMASE"/>
    <property type="match status" value="1"/>
</dbReference>
<dbReference type="Gene3D" id="3.40.50.2300">
    <property type="match status" value="1"/>
</dbReference>
<proteinExistence type="predicted"/>
<dbReference type="RefSeq" id="WP_273188597.1">
    <property type="nucleotide sequence ID" value="NZ_DYUZ01000007.1"/>
</dbReference>
<dbReference type="InterPro" id="IPR010982">
    <property type="entry name" value="Lambda_DNA-bd_dom_sf"/>
</dbReference>
<reference evidence="5" key="1">
    <citation type="journal article" date="2021" name="PeerJ">
        <title>Extensive microbial diversity within the chicken gut microbiome revealed by metagenomics and culture.</title>
        <authorList>
            <person name="Gilroy R."/>
            <person name="Ravi A."/>
            <person name="Getino M."/>
            <person name="Pursley I."/>
            <person name="Horton D.L."/>
            <person name="Alikhan N.F."/>
            <person name="Baker D."/>
            <person name="Gharbi K."/>
            <person name="Hall N."/>
            <person name="Watson M."/>
            <person name="Adriaenssens E.M."/>
            <person name="Foster-Nyarko E."/>
            <person name="Jarju S."/>
            <person name="Secka A."/>
            <person name="Antonio M."/>
            <person name="Oren A."/>
            <person name="Chaudhuri R.R."/>
            <person name="La Ragione R."/>
            <person name="Hildebrand F."/>
            <person name="Pallen M.J."/>
        </authorList>
    </citation>
    <scope>NUCLEOTIDE SEQUENCE</scope>
    <source>
        <strain evidence="5">ChiHjej13B12-9602</strain>
    </source>
</reference>
<reference evidence="5" key="2">
    <citation type="submission" date="2021-09" db="EMBL/GenBank/DDBJ databases">
        <authorList>
            <person name="Gilroy R."/>
        </authorList>
    </citation>
    <scope>NUCLEOTIDE SEQUENCE</scope>
    <source>
        <strain evidence="5">ChiHjej13B12-9602</strain>
    </source>
</reference>
<organism evidence="5 6">
    <name type="scientific">Enorma phocaeensis</name>
    <dbReference type="NCBI Taxonomy" id="1871019"/>
    <lineage>
        <taxon>Bacteria</taxon>
        <taxon>Bacillati</taxon>
        <taxon>Actinomycetota</taxon>
        <taxon>Coriobacteriia</taxon>
        <taxon>Coriobacteriales</taxon>
        <taxon>Coriobacteriaceae</taxon>
        <taxon>Enorma</taxon>
    </lineage>
</organism>
<dbReference type="Pfam" id="PF00356">
    <property type="entry name" value="LacI"/>
    <property type="match status" value="1"/>
</dbReference>
<keyword evidence="3" id="KW-0804">Transcription</keyword>
<dbReference type="EMBL" id="DYUZ01000007">
    <property type="protein sequence ID" value="HJG36440.1"/>
    <property type="molecule type" value="Genomic_DNA"/>
</dbReference>
<dbReference type="PROSITE" id="PS00356">
    <property type="entry name" value="HTH_LACI_1"/>
    <property type="match status" value="1"/>
</dbReference>
<dbReference type="PROSITE" id="PS50932">
    <property type="entry name" value="HTH_LACI_2"/>
    <property type="match status" value="1"/>
</dbReference>
<feature type="domain" description="HTH lacI-type" evidence="4">
    <location>
        <begin position="5"/>
        <end position="61"/>
    </location>
</feature>
<dbReference type="InterPro" id="IPR028082">
    <property type="entry name" value="Peripla_BP_I"/>
</dbReference>
<dbReference type="InterPro" id="IPR000843">
    <property type="entry name" value="HTH_LacI"/>
</dbReference>
<evidence type="ECO:0000313" key="6">
    <source>
        <dbReference type="Proteomes" id="UP000753256"/>
    </source>
</evidence>
<evidence type="ECO:0000259" key="4">
    <source>
        <dbReference type="PROSITE" id="PS50932"/>
    </source>
</evidence>
<evidence type="ECO:0000313" key="5">
    <source>
        <dbReference type="EMBL" id="HJG36440.1"/>
    </source>
</evidence>
<dbReference type="SUPFAM" id="SSF47413">
    <property type="entry name" value="lambda repressor-like DNA-binding domains"/>
    <property type="match status" value="1"/>
</dbReference>
<comment type="caution">
    <text evidence="5">The sequence shown here is derived from an EMBL/GenBank/DDBJ whole genome shotgun (WGS) entry which is preliminary data.</text>
</comment>
<dbReference type="GO" id="GO:0000976">
    <property type="term" value="F:transcription cis-regulatory region binding"/>
    <property type="evidence" value="ECO:0007669"/>
    <property type="project" value="TreeGrafter"/>
</dbReference>
<dbReference type="AlphaFoldDB" id="A0A921LU79"/>
<dbReference type="CDD" id="cd01392">
    <property type="entry name" value="HTH_LacI"/>
    <property type="match status" value="1"/>
</dbReference>
<dbReference type="SUPFAM" id="SSF53822">
    <property type="entry name" value="Periplasmic binding protein-like I"/>
    <property type="match status" value="1"/>
</dbReference>
<gene>
    <name evidence="5" type="ORF">K8V70_01055</name>
</gene>
<evidence type="ECO:0000256" key="1">
    <source>
        <dbReference type="ARBA" id="ARBA00023015"/>
    </source>
</evidence>
<evidence type="ECO:0000256" key="2">
    <source>
        <dbReference type="ARBA" id="ARBA00023125"/>
    </source>
</evidence>
<dbReference type="PANTHER" id="PTHR30146">
    <property type="entry name" value="LACI-RELATED TRANSCRIPTIONAL REPRESSOR"/>
    <property type="match status" value="1"/>
</dbReference>
<dbReference type="GO" id="GO:0003700">
    <property type="term" value="F:DNA-binding transcription factor activity"/>
    <property type="evidence" value="ECO:0007669"/>
    <property type="project" value="TreeGrafter"/>
</dbReference>
<dbReference type="Proteomes" id="UP000753256">
    <property type="component" value="Unassembled WGS sequence"/>
</dbReference>
<dbReference type="SMART" id="SM00354">
    <property type="entry name" value="HTH_LACI"/>
    <property type="match status" value="1"/>
</dbReference>
<accession>A0A921LU79</accession>
<name>A0A921LU79_9ACTN</name>
<sequence>MGKRVTLKDIAQAANVTTATVSYVINDTPGQKIAPETRKRVLRVARDLHYIPSSAARALRRKRSGCVGVVAKKNLAVPRFSQTIQGIQSELERNGLMVLLCTNKMKDNGLSDYLLAYYEGRVDGVIFLGKDNVGPDDASVERIGSDGVPFVTFDCQQSSDAFSSVDFDYRGGARLLAERVVERCPRRVLYVKPQMATAQEEQRGAGLHDVLDAHPHIELIEVEVPITLGNLDTWDLRYSVGITDEGEELTSAFMETILHASEPLEAGDAVIASWSGWTEPIRQLYRYRGIITAELANNGESHFHPDFYTRMPNFDAGVACADELLSRLDGKPVSARLLRLTNIVSPPALHDGYPQPAEAGIA</sequence>
<keyword evidence="2" id="KW-0238">DNA-binding</keyword>
<evidence type="ECO:0000256" key="3">
    <source>
        <dbReference type="ARBA" id="ARBA00023163"/>
    </source>
</evidence>
<dbReference type="Pfam" id="PF13407">
    <property type="entry name" value="Peripla_BP_4"/>
    <property type="match status" value="1"/>
</dbReference>
<keyword evidence="1" id="KW-0805">Transcription regulation</keyword>
<dbReference type="InterPro" id="IPR025997">
    <property type="entry name" value="SBP_2_dom"/>
</dbReference>
<dbReference type="Gene3D" id="1.10.260.40">
    <property type="entry name" value="lambda repressor-like DNA-binding domains"/>
    <property type="match status" value="1"/>
</dbReference>